<dbReference type="KEGG" id="rbu:PG1C_05715"/>
<gene>
    <name evidence="2" type="ORF">PG1C_05715</name>
</gene>
<name>A0A0C5J8Y3_9PROT</name>
<dbReference type="HOGENOM" id="CLU_2424881_0_0_4"/>
<accession>A0A0C5J8Y3</accession>
<evidence type="ECO:0000313" key="3">
    <source>
        <dbReference type="Proteomes" id="UP000061603"/>
    </source>
</evidence>
<dbReference type="AlphaFoldDB" id="A0A0C5J8Y3"/>
<evidence type="ECO:0000313" key="2">
    <source>
        <dbReference type="EMBL" id="AJP48094.1"/>
    </source>
</evidence>
<feature type="region of interest" description="Disordered" evidence="1">
    <location>
        <begin position="1"/>
        <end position="30"/>
    </location>
</feature>
<organism evidence="2 3">
    <name type="scientific">Rugosibacter aromaticivorans</name>
    <dbReference type="NCBI Taxonomy" id="1565605"/>
    <lineage>
        <taxon>Bacteria</taxon>
        <taxon>Pseudomonadati</taxon>
        <taxon>Pseudomonadota</taxon>
        <taxon>Betaproteobacteria</taxon>
        <taxon>Nitrosomonadales</taxon>
        <taxon>Sterolibacteriaceae</taxon>
        <taxon>Rugosibacter</taxon>
    </lineage>
</organism>
<keyword evidence="3" id="KW-1185">Reference proteome</keyword>
<dbReference type="Proteomes" id="UP000061603">
    <property type="component" value="Chromosome"/>
</dbReference>
<dbReference type="EMBL" id="CP010554">
    <property type="protein sequence ID" value="AJP48094.1"/>
    <property type="molecule type" value="Genomic_DNA"/>
</dbReference>
<sequence>MFDLPGSRIQFGPKPAKPKRGRPSNQSRFLENQKDLFPVDLYIVKLSVSTKVITDSDSFEAVAEGRRSRPGDASKLYVPVTRKVSLKPIQK</sequence>
<reference evidence="2 3" key="1">
    <citation type="journal article" date="2015" name="Genome Announc.">
        <title>Complete Genome Sequence of a Novel Bacterium within the Family Rhodocyclaceae That Degrades Polycyclic Aromatic Hydrocarbons.</title>
        <authorList>
            <person name="Singleton D.R."/>
            <person name="Dickey A.N."/>
            <person name="Scholl E.H."/>
            <person name="Wright F.A."/>
            <person name="Aitken M.D."/>
        </authorList>
    </citation>
    <scope>NUCLEOTIDE SEQUENCE [LARGE SCALE GENOMIC DNA]</scope>
    <source>
        <strain evidence="3">PG1-Ca6</strain>
    </source>
</reference>
<dbReference type="RefSeq" id="WP_202636454.1">
    <property type="nucleotide sequence ID" value="NZ_CP010554.1"/>
</dbReference>
<evidence type="ECO:0000256" key="1">
    <source>
        <dbReference type="SAM" id="MobiDB-lite"/>
    </source>
</evidence>
<protein>
    <submittedName>
        <fullName evidence="2">Uncharacterized protein</fullName>
    </submittedName>
</protein>
<proteinExistence type="predicted"/>